<evidence type="ECO:0000256" key="10">
    <source>
        <dbReference type="ARBA" id="ARBA00022801"/>
    </source>
</evidence>
<evidence type="ECO:0000256" key="12">
    <source>
        <dbReference type="ARBA" id="ARBA00022842"/>
    </source>
</evidence>
<reference evidence="22 23" key="1">
    <citation type="journal article" date="2019" name="Nat. Microbiol.">
        <title>Mediterranean grassland soil C-N compound turnover is dependent on rainfall and depth, and is mediated by genomically divergent microorganisms.</title>
        <authorList>
            <person name="Diamond S."/>
            <person name="Andeer P.F."/>
            <person name="Li Z."/>
            <person name="Crits-Christoph A."/>
            <person name="Burstein D."/>
            <person name="Anantharaman K."/>
            <person name="Lane K.R."/>
            <person name="Thomas B.C."/>
            <person name="Pan C."/>
            <person name="Northen T.R."/>
            <person name="Banfield J.F."/>
        </authorList>
    </citation>
    <scope>NUCLEOTIDE SEQUENCE [LARGE SCALE GENOMIC DNA]</scope>
    <source>
        <strain evidence="22">WS_4</strain>
    </source>
</reference>
<evidence type="ECO:0000256" key="3">
    <source>
        <dbReference type="ARBA" id="ARBA00002284"/>
    </source>
</evidence>
<evidence type="ECO:0000256" key="4">
    <source>
        <dbReference type="ARBA" id="ARBA00004853"/>
    </source>
</evidence>
<dbReference type="NCBIfam" id="NF001591">
    <property type="entry name" value="PRK00393.1"/>
    <property type="match status" value="1"/>
</dbReference>
<organism evidence="22 23">
    <name type="scientific">Eiseniibacteriota bacterium</name>
    <dbReference type="NCBI Taxonomy" id="2212470"/>
    <lineage>
        <taxon>Bacteria</taxon>
        <taxon>Candidatus Eiseniibacteriota</taxon>
    </lineage>
</organism>
<evidence type="ECO:0000256" key="19">
    <source>
        <dbReference type="HAMAP-Rule" id="MF_01283"/>
    </source>
</evidence>
<feature type="binding site" evidence="19">
    <location>
        <position position="380"/>
    </location>
    <ligand>
        <name>GTP</name>
        <dbReference type="ChEBI" id="CHEBI:37565"/>
    </ligand>
</feature>
<dbReference type="InterPro" id="IPR016299">
    <property type="entry name" value="Riboflavin_synth_RibBA"/>
</dbReference>
<keyword evidence="12 19" id="KW-0460">Magnesium</keyword>
<feature type="active site" description="Nucleophile; for GTP cyclohydrolase activity" evidence="19">
    <location>
        <position position="359"/>
    </location>
</feature>
<dbReference type="GO" id="GO:0005829">
    <property type="term" value="C:cytosol"/>
    <property type="evidence" value="ECO:0007669"/>
    <property type="project" value="TreeGrafter"/>
</dbReference>
<evidence type="ECO:0000256" key="8">
    <source>
        <dbReference type="ARBA" id="ARBA00022723"/>
    </source>
</evidence>
<dbReference type="InterPro" id="IPR000926">
    <property type="entry name" value="RibA"/>
</dbReference>
<dbReference type="Pfam" id="PF00925">
    <property type="entry name" value="GTP_cyclohydro2"/>
    <property type="match status" value="1"/>
</dbReference>
<dbReference type="EMBL" id="VBOU01000074">
    <property type="protein sequence ID" value="TMQ54385.1"/>
    <property type="molecule type" value="Genomic_DNA"/>
</dbReference>
<comment type="caution">
    <text evidence="22">The sequence shown here is derived from an EMBL/GenBank/DDBJ whole genome shotgun (WGS) entry which is preliminary data.</text>
</comment>
<feature type="binding site" evidence="19">
    <location>
        <begin position="280"/>
        <end position="284"/>
    </location>
    <ligand>
        <name>GTP</name>
        <dbReference type="ChEBI" id="CHEBI:37565"/>
    </ligand>
</feature>
<dbReference type="GO" id="GO:0030145">
    <property type="term" value="F:manganese ion binding"/>
    <property type="evidence" value="ECO:0007669"/>
    <property type="project" value="UniProtKB-UniRule"/>
</dbReference>
<feature type="region of interest" description="Disordered" evidence="20">
    <location>
        <begin position="1"/>
        <end position="29"/>
    </location>
</feature>
<evidence type="ECO:0000256" key="15">
    <source>
        <dbReference type="ARBA" id="ARBA00023239"/>
    </source>
</evidence>
<feature type="binding site" evidence="19">
    <location>
        <position position="61"/>
    </location>
    <ligand>
        <name>D-ribulose 5-phosphate</name>
        <dbReference type="ChEBI" id="CHEBI:58121"/>
    </ligand>
</feature>
<keyword evidence="8 19" id="KW-0479">Metal-binding</keyword>
<comment type="similarity">
    <text evidence="19">In the C-terminal section; belongs to the GTP cyclohydrolase II family.</text>
</comment>
<dbReference type="PANTHER" id="PTHR21327">
    <property type="entry name" value="GTP CYCLOHYDROLASE II-RELATED"/>
    <property type="match status" value="1"/>
</dbReference>
<evidence type="ECO:0000313" key="22">
    <source>
        <dbReference type="EMBL" id="TMQ54385.1"/>
    </source>
</evidence>
<dbReference type="AlphaFoldDB" id="A0A538SSN8"/>
<dbReference type="PIRSF" id="PIRSF001259">
    <property type="entry name" value="RibA"/>
    <property type="match status" value="1"/>
</dbReference>
<keyword evidence="15 19" id="KW-0456">Lyase</keyword>
<dbReference type="HAMAP" id="MF_00179">
    <property type="entry name" value="RibA"/>
    <property type="match status" value="1"/>
</dbReference>
<dbReference type="InterPro" id="IPR032677">
    <property type="entry name" value="GTP_cyclohydro_II"/>
</dbReference>
<keyword evidence="10 19" id="KW-0378">Hydrolase</keyword>
<evidence type="ECO:0000259" key="21">
    <source>
        <dbReference type="Pfam" id="PF00925"/>
    </source>
</evidence>
<feature type="binding site" evidence="19">
    <location>
        <begin position="56"/>
        <end position="57"/>
    </location>
    <ligand>
        <name>D-ribulose 5-phosphate</name>
        <dbReference type="ChEBI" id="CHEBI:58121"/>
    </ligand>
</feature>
<dbReference type="Gene3D" id="3.40.50.10990">
    <property type="entry name" value="GTP cyclohydrolase II"/>
    <property type="match status" value="1"/>
</dbReference>
<keyword evidence="16 19" id="KW-0511">Multifunctional enzyme</keyword>
<comment type="pathway">
    <text evidence="4 19">Cofactor biosynthesis; riboflavin biosynthesis; 5-amino-6-(D-ribitylamino)uracil from GTP: step 1/4.</text>
</comment>
<dbReference type="FunFam" id="3.40.50.10990:FF:000001">
    <property type="entry name" value="Riboflavin biosynthesis protein RibBA"/>
    <property type="match status" value="1"/>
</dbReference>
<dbReference type="Pfam" id="PF00926">
    <property type="entry name" value="DHBP_synthase"/>
    <property type="match status" value="1"/>
</dbReference>
<feature type="binding site" evidence="19">
    <location>
        <position position="193"/>
    </location>
    <ligand>
        <name>D-ribulose 5-phosphate</name>
        <dbReference type="ChEBI" id="CHEBI:58121"/>
    </ligand>
</feature>
<keyword evidence="7 19" id="KW-0686">Riboflavin biosynthesis</keyword>
<evidence type="ECO:0000256" key="11">
    <source>
        <dbReference type="ARBA" id="ARBA00022833"/>
    </source>
</evidence>
<dbReference type="EC" id="4.1.99.12" evidence="19"/>
<evidence type="ECO:0000256" key="18">
    <source>
        <dbReference type="ARBA" id="ARBA00049295"/>
    </source>
</evidence>
<evidence type="ECO:0000256" key="5">
    <source>
        <dbReference type="ARBA" id="ARBA00004904"/>
    </source>
</evidence>
<evidence type="ECO:0000256" key="2">
    <source>
        <dbReference type="ARBA" id="ARBA00001936"/>
    </source>
</evidence>
<feature type="binding site" evidence="19">
    <location>
        <position position="172"/>
    </location>
    <ligand>
        <name>Mg(2+)</name>
        <dbReference type="ChEBI" id="CHEBI:18420"/>
        <label>2</label>
    </ligand>
</feature>
<keyword evidence="11 19" id="KW-0862">Zinc</keyword>
<feature type="compositionally biased region" description="Low complexity" evidence="20">
    <location>
        <begin position="1"/>
        <end position="12"/>
    </location>
</feature>
<comment type="catalytic activity">
    <reaction evidence="1 19">
        <text>D-ribulose 5-phosphate = (2S)-2-hydroxy-3-oxobutyl phosphate + formate + H(+)</text>
        <dbReference type="Rhea" id="RHEA:18457"/>
        <dbReference type="ChEBI" id="CHEBI:15378"/>
        <dbReference type="ChEBI" id="CHEBI:15740"/>
        <dbReference type="ChEBI" id="CHEBI:58121"/>
        <dbReference type="ChEBI" id="CHEBI:58830"/>
        <dbReference type="EC" id="4.1.99.12"/>
    </reaction>
</comment>
<evidence type="ECO:0000256" key="14">
    <source>
        <dbReference type="ARBA" id="ARBA00023211"/>
    </source>
</evidence>
<dbReference type="NCBIfam" id="TIGR00506">
    <property type="entry name" value="ribB"/>
    <property type="match status" value="1"/>
</dbReference>
<comment type="function">
    <text evidence="3 19">Catalyzes the conversion of D-ribulose 5-phosphate to formate and 3,4-dihydroxy-2-butanone 4-phosphate.</text>
</comment>
<dbReference type="GO" id="GO:0009231">
    <property type="term" value="P:riboflavin biosynthetic process"/>
    <property type="evidence" value="ECO:0007669"/>
    <property type="project" value="UniProtKB-UniRule"/>
</dbReference>
<feature type="binding site" evidence="19">
    <location>
        <begin position="169"/>
        <end position="173"/>
    </location>
    <ligand>
        <name>D-ribulose 5-phosphate</name>
        <dbReference type="ChEBI" id="CHEBI:58121"/>
    </ligand>
</feature>
<evidence type="ECO:0000256" key="16">
    <source>
        <dbReference type="ARBA" id="ARBA00023268"/>
    </source>
</evidence>
<keyword evidence="9 19" id="KW-0547">Nucleotide-binding</keyword>
<dbReference type="InterPro" id="IPR000422">
    <property type="entry name" value="DHBP_synthase_RibB"/>
</dbReference>
<protein>
    <recommendedName>
        <fullName evidence="19">Riboflavin biosynthesis protein RibBA</fullName>
    </recommendedName>
    <domain>
        <recommendedName>
            <fullName evidence="19">3,4-dihydroxy-2-butanone 4-phosphate synthase</fullName>
            <shortName evidence="19">DHBP synthase</shortName>
            <ecNumber evidence="19">4.1.99.12</ecNumber>
        </recommendedName>
    </domain>
    <domain>
        <recommendedName>
            <fullName evidence="19">GTP cyclohydrolase-2</fullName>
            <ecNumber evidence="19">3.5.4.25</ecNumber>
        </recommendedName>
        <alternativeName>
            <fullName evidence="19">GTP cyclohydrolase II</fullName>
        </alternativeName>
    </domain>
</protein>
<feature type="binding site" evidence="19">
    <location>
        <position position="301"/>
    </location>
    <ligand>
        <name>GTP</name>
        <dbReference type="ChEBI" id="CHEBI:37565"/>
    </ligand>
</feature>
<dbReference type="UniPathway" id="UPA00275">
    <property type="reaction ID" value="UER00399"/>
</dbReference>
<dbReference type="Proteomes" id="UP000319829">
    <property type="component" value="Unassembled WGS sequence"/>
</dbReference>
<name>A0A538SSN8_UNCEI</name>
<evidence type="ECO:0000256" key="13">
    <source>
        <dbReference type="ARBA" id="ARBA00023134"/>
    </source>
</evidence>
<feature type="site" description="Essential for DHBP synthase activity" evidence="19">
    <location>
        <position position="155"/>
    </location>
</feature>
<feature type="binding site" evidence="19">
    <location>
        <position position="285"/>
    </location>
    <ligand>
        <name>Zn(2+)</name>
        <dbReference type="ChEBI" id="CHEBI:29105"/>
        <note>catalytic</note>
    </ligand>
</feature>
<dbReference type="EC" id="3.5.4.25" evidence="19"/>
<feature type="binding site" evidence="19">
    <location>
        <position position="385"/>
    </location>
    <ligand>
        <name>GTP</name>
        <dbReference type="ChEBI" id="CHEBI:37565"/>
    </ligand>
</feature>
<evidence type="ECO:0000256" key="20">
    <source>
        <dbReference type="SAM" id="MobiDB-lite"/>
    </source>
</evidence>
<evidence type="ECO:0000256" key="6">
    <source>
        <dbReference type="ARBA" id="ARBA00005520"/>
    </source>
</evidence>
<proteinExistence type="inferred from homology"/>
<evidence type="ECO:0000256" key="7">
    <source>
        <dbReference type="ARBA" id="ARBA00022619"/>
    </source>
</evidence>
<comment type="function">
    <text evidence="17 19">Catalyzes the conversion of GTP to 2,5-diamino-6-ribosylamino-4(3H)-pyrimidinone 5'-phosphate (DARP), formate and pyrophosphate.</text>
</comment>
<dbReference type="GO" id="GO:0008270">
    <property type="term" value="F:zinc ion binding"/>
    <property type="evidence" value="ECO:0007669"/>
    <property type="project" value="UniProtKB-UniRule"/>
</dbReference>
<accession>A0A538SSN8</accession>
<dbReference type="NCBIfam" id="TIGR00505">
    <property type="entry name" value="ribA"/>
    <property type="match status" value="1"/>
</dbReference>
<keyword evidence="14 19" id="KW-0464">Manganese</keyword>
<dbReference type="GO" id="GO:0008686">
    <property type="term" value="F:3,4-dihydroxy-2-butanone-4-phosphate synthase activity"/>
    <property type="evidence" value="ECO:0007669"/>
    <property type="project" value="UniProtKB-UniRule"/>
</dbReference>
<dbReference type="HAMAP" id="MF_00180">
    <property type="entry name" value="RibB"/>
    <property type="match status" value="1"/>
</dbReference>
<feature type="site" description="Essential for DHBP synthase activity" evidence="19">
    <location>
        <position position="193"/>
    </location>
</feature>
<comment type="similarity">
    <text evidence="6 19">In the N-terminal section; belongs to the DHBP synthase family.</text>
</comment>
<dbReference type="SUPFAM" id="SSF55821">
    <property type="entry name" value="YrdC/RibB"/>
    <property type="match status" value="1"/>
</dbReference>
<feature type="binding site" evidence="19">
    <location>
        <position position="57"/>
    </location>
    <ligand>
        <name>Mg(2+)</name>
        <dbReference type="ChEBI" id="CHEBI:18420"/>
        <label>1</label>
    </ligand>
</feature>
<dbReference type="InterPro" id="IPR017945">
    <property type="entry name" value="DHBP_synth_RibB-like_a/b_dom"/>
</dbReference>
<dbReference type="SUPFAM" id="SSF142695">
    <property type="entry name" value="RibA-like"/>
    <property type="match status" value="1"/>
</dbReference>
<comment type="cofactor">
    <cofactor evidence="19">
        <name>Mg(2+)</name>
        <dbReference type="ChEBI" id="CHEBI:18420"/>
    </cofactor>
    <cofactor evidence="19">
        <name>Mn(2+)</name>
        <dbReference type="ChEBI" id="CHEBI:29035"/>
    </cofactor>
    <text evidence="19">Binds 2 divalent metal cations per subunit. Magnesium or manganese.</text>
</comment>
<feature type="binding site" evidence="19">
    <location>
        <position position="298"/>
    </location>
    <ligand>
        <name>Zn(2+)</name>
        <dbReference type="ChEBI" id="CHEBI:29105"/>
        <note>catalytic</note>
    </ligand>
</feature>
<sequence>MRRAGVHLAAHGRAGRGRGAPPGRSDGLASSLSTIEEALRDIQAGRMIVVVDDEDRENEGDFVMAAEKATSGDVNFMAREARGLICVSMSGGRLGALGLGLMAPINTARFSTPFTVSVDLLRGTTSGSSAHDRALTIRALADPKTRPEDLARPGHVFPLRALDEGVLKRPGHTEAALDLVRLAGFHPAGLLCEILSPDGRMATGQELIRIARQHRLKLVTIRDLIRYRYRHERHVKRVASSRLPTRFGNFRVVVYESLVDGHHHVALVKGSAGTKPRLVRVHSQCLTGDVFGSLRCDCGEQMEAALERIDHEGAGAFLYMRQEGRGIGLANKLRAYELQDLGLDTVEANLKLGFAPDLRDYGVAAQILRDLGYARIRLLTNNPRKIEALSEYGIEVVAREPLEIMPNAANARYLATKRERLGHLLHHPALEGARRVHTNGKRGTRA</sequence>
<comment type="pathway">
    <text evidence="5 19">Cofactor biosynthesis; riboflavin biosynthesis; 2-hydroxy-3-oxobutyl phosphate from D-ribulose 5-phosphate: step 1/1.</text>
</comment>
<feature type="binding site" evidence="19">
    <location>
        <begin position="323"/>
        <end position="325"/>
    </location>
    <ligand>
        <name>GTP</name>
        <dbReference type="ChEBI" id="CHEBI:37565"/>
    </ligand>
</feature>
<gene>
    <name evidence="19" type="primary">ribBA</name>
    <name evidence="22" type="ORF">E6K74_06470</name>
</gene>
<feature type="region of interest" description="DHBP synthase" evidence="19">
    <location>
        <begin position="1"/>
        <end position="230"/>
    </location>
</feature>
<feature type="binding site" evidence="19">
    <location>
        <position position="345"/>
    </location>
    <ligand>
        <name>GTP</name>
        <dbReference type="ChEBI" id="CHEBI:37565"/>
    </ligand>
</feature>
<evidence type="ECO:0000313" key="23">
    <source>
        <dbReference type="Proteomes" id="UP000319829"/>
    </source>
</evidence>
<feature type="active site" description="Proton acceptor; for GTP cyclohydrolase activity" evidence="19">
    <location>
        <position position="357"/>
    </location>
</feature>
<evidence type="ECO:0000256" key="17">
    <source>
        <dbReference type="ARBA" id="ARBA00043932"/>
    </source>
</evidence>
<dbReference type="NCBIfam" id="NF006803">
    <property type="entry name" value="PRK09311.1"/>
    <property type="match status" value="1"/>
</dbReference>
<comment type="cofactor">
    <cofactor evidence="19">
        <name>Zn(2+)</name>
        <dbReference type="ChEBI" id="CHEBI:29105"/>
    </cofactor>
    <text evidence="19">Binds 1 zinc ion per subunit.</text>
</comment>
<comment type="cofactor">
    <cofactor evidence="2">
        <name>Mn(2+)</name>
        <dbReference type="ChEBI" id="CHEBI:29035"/>
    </cofactor>
</comment>
<dbReference type="GO" id="GO:0000287">
    <property type="term" value="F:magnesium ion binding"/>
    <property type="evidence" value="ECO:0007669"/>
    <property type="project" value="UniProtKB-UniRule"/>
</dbReference>
<feature type="binding site" evidence="19">
    <location>
        <position position="296"/>
    </location>
    <ligand>
        <name>Zn(2+)</name>
        <dbReference type="ChEBI" id="CHEBI:29105"/>
        <note>catalytic</note>
    </ligand>
</feature>
<dbReference type="Gene3D" id="3.90.870.10">
    <property type="entry name" value="DHBP synthase"/>
    <property type="match status" value="1"/>
</dbReference>
<dbReference type="FunFam" id="3.90.870.10:FF:000001">
    <property type="entry name" value="Riboflavin biosynthesis protein RibBA"/>
    <property type="match status" value="1"/>
</dbReference>
<dbReference type="PANTHER" id="PTHR21327:SF18">
    <property type="entry name" value="3,4-DIHYDROXY-2-BUTANONE 4-PHOSPHATE SYNTHASE"/>
    <property type="match status" value="1"/>
</dbReference>
<dbReference type="CDD" id="cd00641">
    <property type="entry name" value="GTP_cyclohydro2"/>
    <property type="match status" value="1"/>
</dbReference>
<dbReference type="GO" id="GO:0005525">
    <property type="term" value="F:GTP binding"/>
    <property type="evidence" value="ECO:0007669"/>
    <property type="project" value="UniProtKB-KW"/>
</dbReference>
<dbReference type="InterPro" id="IPR036144">
    <property type="entry name" value="RibA-like_sf"/>
</dbReference>
<comment type="catalytic activity">
    <reaction evidence="18 19">
        <text>GTP + 4 H2O = 2,5-diamino-6-hydroxy-4-(5-phosphoribosylamino)-pyrimidine + formate + 2 phosphate + 3 H(+)</text>
        <dbReference type="Rhea" id="RHEA:23704"/>
        <dbReference type="ChEBI" id="CHEBI:15377"/>
        <dbReference type="ChEBI" id="CHEBI:15378"/>
        <dbReference type="ChEBI" id="CHEBI:15740"/>
        <dbReference type="ChEBI" id="CHEBI:37565"/>
        <dbReference type="ChEBI" id="CHEBI:43474"/>
        <dbReference type="ChEBI" id="CHEBI:58614"/>
        <dbReference type="EC" id="3.5.4.25"/>
    </reaction>
</comment>
<feature type="binding site" evidence="19">
    <location>
        <position position="57"/>
    </location>
    <ligand>
        <name>Mg(2+)</name>
        <dbReference type="ChEBI" id="CHEBI:18420"/>
        <label>2</label>
    </ligand>
</feature>
<evidence type="ECO:0000256" key="9">
    <source>
        <dbReference type="ARBA" id="ARBA00022741"/>
    </source>
</evidence>
<feature type="domain" description="GTP cyclohydrolase II" evidence="21">
    <location>
        <begin position="237"/>
        <end position="400"/>
    </location>
</feature>
<keyword evidence="13 19" id="KW-0342">GTP-binding</keyword>
<evidence type="ECO:0000256" key="1">
    <source>
        <dbReference type="ARBA" id="ARBA00000141"/>
    </source>
</evidence>
<dbReference type="GO" id="GO:0003935">
    <property type="term" value="F:GTP cyclohydrolase II activity"/>
    <property type="evidence" value="ECO:0007669"/>
    <property type="project" value="UniProtKB-UniRule"/>
</dbReference>
<feature type="region of interest" description="GTP cyclohydrolase II" evidence="19">
    <location>
        <begin position="231"/>
        <end position="446"/>
    </location>
</feature>
<dbReference type="HAMAP" id="MF_01283">
    <property type="entry name" value="RibBA"/>
    <property type="match status" value="1"/>
</dbReference>